<reference evidence="2" key="1">
    <citation type="submission" date="2022-08" db="UniProtKB">
        <authorList>
            <consortium name="EnsemblMetazoa"/>
        </authorList>
    </citation>
    <scope>IDENTIFICATION</scope>
    <source>
        <strain evidence="2">05x7-T-G4-1.051#20</strain>
    </source>
</reference>
<feature type="signal peptide" evidence="1">
    <location>
        <begin position="1"/>
        <end position="16"/>
    </location>
</feature>
<dbReference type="EnsemblMetazoa" id="G34337.1">
    <property type="protein sequence ID" value="G34337.1:cds"/>
    <property type="gene ID" value="G34337"/>
</dbReference>
<keyword evidence="3" id="KW-1185">Reference proteome</keyword>
<accession>A0A8W8MSS1</accession>
<keyword evidence="1" id="KW-0732">Signal</keyword>
<evidence type="ECO:0000256" key="1">
    <source>
        <dbReference type="SAM" id="SignalP"/>
    </source>
</evidence>
<evidence type="ECO:0000313" key="3">
    <source>
        <dbReference type="Proteomes" id="UP000005408"/>
    </source>
</evidence>
<feature type="chain" id="PRO_5036489644" evidence="1">
    <location>
        <begin position="17"/>
        <end position="208"/>
    </location>
</feature>
<dbReference type="AlphaFoldDB" id="A0A8W8MSS1"/>
<protein>
    <submittedName>
        <fullName evidence="2">Uncharacterized protein</fullName>
    </submittedName>
</protein>
<organism evidence="2 3">
    <name type="scientific">Magallana gigas</name>
    <name type="common">Pacific oyster</name>
    <name type="synonym">Crassostrea gigas</name>
    <dbReference type="NCBI Taxonomy" id="29159"/>
    <lineage>
        <taxon>Eukaryota</taxon>
        <taxon>Metazoa</taxon>
        <taxon>Spiralia</taxon>
        <taxon>Lophotrochozoa</taxon>
        <taxon>Mollusca</taxon>
        <taxon>Bivalvia</taxon>
        <taxon>Autobranchia</taxon>
        <taxon>Pteriomorphia</taxon>
        <taxon>Ostreida</taxon>
        <taxon>Ostreoidea</taxon>
        <taxon>Ostreidae</taxon>
        <taxon>Magallana</taxon>
    </lineage>
</organism>
<dbReference type="Proteomes" id="UP000005408">
    <property type="component" value="Unassembled WGS sequence"/>
</dbReference>
<evidence type="ECO:0000313" key="2">
    <source>
        <dbReference type="EnsemblMetazoa" id="G34337.1:cds"/>
    </source>
</evidence>
<name>A0A8W8MSS1_MAGGI</name>
<dbReference type="Gene3D" id="2.60.120.260">
    <property type="entry name" value="Galactose-binding domain-like"/>
    <property type="match status" value="1"/>
</dbReference>
<proteinExistence type="predicted"/>
<sequence length="208" mass="22995">MHSMWLYLTVFTFCKCYENIALHKPAFQQYPFIDGEASYDASRAVDGLKSDLSWSGGCPTTGYYGLNCSVPCPDVNCQYCHIETGTCQGCKPGYKGHRCDLGTFVEHLVRTDTLVKTVQGNVSTPVLVVTIEMVYAITDVYPDGWATFVLEKKKSCNRLILRNSLTVGSSLGRSAATMETVESESNEATSVFCSFDPIMLSDSENLRK</sequence>